<organism evidence="1 2">
    <name type="scientific">Streptomyces viridochromogenes (strain DSM 40736 / JCM 4977 / BCRC 1201 / Tue 494)</name>
    <dbReference type="NCBI Taxonomy" id="591159"/>
    <lineage>
        <taxon>Bacteria</taxon>
        <taxon>Bacillati</taxon>
        <taxon>Actinomycetota</taxon>
        <taxon>Actinomycetes</taxon>
        <taxon>Kitasatosporales</taxon>
        <taxon>Streptomycetaceae</taxon>
        <taxon>Streptomyces</taxon>
    </lineage>
</organism>
<evidence type="ECO:0000313" key="2">
    <source>
        <dbReference type="Proteomes" id="UP000004184"/>
    </source>
</evidence>
<dbReference type="AlphaFoldDB" id="D9XFE4"/>
<protein>
    <recommendedName>
        <fullName evidence="3">Transcriptional regulator</fullName>
    </recommendedName>
</protein>
<reference evidence="2" key="1">
    <citation type="submission" date="2009-02" db="EMBL/GenBank/DDBJ databases">
        <title>Annotation of Streptomyces viridochromogenes strain DSM 40736.</title>
        <authorList>
            <consortium name="The Broad Institute Genome Sequencing Platform"/>
            <consortium name="Broad Institute Microbial Sequencing Center"/>
            <person name="Fischbach M."/>
            <person name="Godfrey P."/>
            <person name="Ward D."/>
            <person name="Young S."/>
            <person name="Zeng Q."/>
            <person name="Koehrsen M."/>
            <person name="Alvarado L."/>
            <person name="Berlin A.M."/>
            <person name="Bochicchio J."/>
            <person name="Borenstein D."/>
            <person name="Chapman S.B."/>
            <person name="Chen Z."/>
            <person name="Engels R."/>
            <person name="Freedman E."/>
            <person name="Gellesch M."/>
            <person name="Goldberg J."/>
            <person name="Griggs A."/>
            <person name="Gujja S."/>
            <person name="Heilman E.R."/>
            <person name="Heiman D.I."/>
            <person name="Hepburn T.A."/>
            <person name="Howarth C."/>
            <person name="Jen D."/>
            <person name="Larson L."/>
            <person name="Lewis B."/>
            <person name="Mehta T."/>
            <person name="Park D."/>
            <person name="Pearson M."/>
            <person name="Richards J."/>
            <person name="Roberts A."/>
            <person name="Saif S."/>
            <person name="Shea T.D."/>
            <person name="Shenoy N."/>
            <person name="Sisk P."/>
            <person name="Stolte C."/>
            <person name="Sykes S.N."/>
            <person name="Thomson T."/>
            <person name="Walk T."/>
            <person name="White J."/>
            <person name="Yandava C."/>
            <person name="Straight P."/>
            <person name="Clardy J."/>
            <person name="Hung D."/>
            <person name="Kolter R."/>
            <person name="Mekalanos J."/>
            <person name="Walker S."/>
            <person name="Walsh C.T."/>
            <person name="Wieland-Brown L.C."/>
            <person name="Haas B."/>
            <person name="Nusbaum C."/>
            <person name="Birren B."/>
        </authorList>
    </citation>
    <scope>NUCLEOTIDE SEQUENCE [LARGE SCALE GENOMIC DNA]</scope>
    <source>
        <strain evidence="2">DSM 40736 / JCM 4977 / BCRC 1201 / Tue 494</strain>
    </source>
</reference>
<gene>
    <name evidence="1" type="ORF">SSQG_03165</name>
</gene>
<dbReference type="HOGENOM" id="CLU_029927_1_0_11"/>
<dbReference type="eggNOG" id="COG0457">
    <property type="taxonomic scope" value="Bacteria"/>
</dbReference>
<sequence>MHFRRRTRGPPFKPTAGQLLREDIQADIPADIFKRGDIPMCLQPATVSGRSDERSHDVAEGATLFEQACIAQGWDTTGKFVQAFEETAELLGEPVTVTARHVRRWKREVPPPTPRARTWTVIHAMFGVDPLELGFPNRPAGVTLRGATLLAQEGTSVHRRAFLSDSIGAAAAVTMPPRVTTTTPPSSTGAVGTAHVLELREGLRSLYHLDDAYGGGDVLSLAVKHLRRIRRVINTREYPDTIGRQLRLLAGETAEHCAWLHYDADDQDGANSYWGEALTTATMVREASLEILVLASLSMQASYTGRPRDGYDLARAAQERAARYGSPVLQSLIASREARALSLLRDDSTARKRLAESMRLVERADRGRPSPDWAAFHGHAELDYAQGLLYTESGHHHRAVAFLRAALDHQDRTYGRNRALYRLTLARSLVSCGEVDEGAAQAIESLGHLEEVESGRVLRRLSEVVDLLGDVDAVSARQAAEELTEYVQERKAA</sequence>
<name>D9XFE4_STRVT</name>
<dbReference type="Proteomes" id="UP000004184">
    <property type="component" value="Unassembled WGS sequence"/>
</dbReference>
<keyword evidence="2" id="KW-1185">Reference proteome</keyword>
<dbReference type="STRING" id="591159.SSQG_03165"/>
<evidence type="ECO:0008006" key="3">
    <source>
        <dbReference type="Google" id="ProtNLM"/>
    </source>
</evidence>
<proteinExistence type="predicted"/>
<evidence type="ECO:0000313" key="1">
    <source>
        <dbReference type="EMBL" id="EFL32647.1"/>
    </source>
</evidence>
<dbReference type="EMBL" id="GG657757">
    <property type="protein sequence ID" value="EFL32647.1"/>
    <property type="molecule type" value="Genomic_DNA"/>
</dbReference>
<accession>D9XFE4</accession>